<feature type="compositionally biased region" description="Low complexity" evidence="1">
    <location>
        <begin position="95"/>
        <end position="117"/>
    </location>
</feature>
<feature type="region of interest" description="Disordered" evidence="1">
    <location>
        <begin position="1"/>
        <end position="180"/>
    </location>
</feature>
<evidence type="ECO:0000313" key="2">
    <source>
        <dbReference type="EMBL" id="KAK7483047.1"/>
    </source>
</evidence>
<organism evidence="2 3">
    <name type="scientific">Batillaria attramentaria</name>
    <dbReference type="NCBI Taxonomy" id="370345"/>
    <lineage>
        <taxon>Eukaryota</taxon>
        <taxon>Metazoa</taxon>
        <taxon>Spiralia</taxon>
        <taxon>Lophotrochozoa</taxon>
        <taxon>Mollusca</taxon>
        <taxon>Gastropoda</taxon>
        <taxon>Caenogastropoda</taxon>
        <taxon>Sorbeoconcha</taxon>
        <taxon>Cerithioidea</taxon>
        <taxon>Batillariidae</taxon>
        <taxon>Batillaria</taxon>
    </lineage>
</organism>
<evidence type="ECO:0000313" key="3">
    <source>
        <dbReference type="Proteomes" id="UP001519460"/>
    </source>
</evidence>
<feature type="compositionally biased region" description="Low complexity" evidence="1">
    <location>
        <begin position="21"/>
        <end position="30"/>
    </location>
</feature>
<protein>
    <submittedName>
        <fullName evidence="2">Uncharacterized protein</fullName>
    </submittedName>
</protein>
<proteinExistence type="predicted"/>
<gene>
    <name evidence="2" type="ORF">BaRGS_00025710</name>
</gene>
<feature type="compositionally biased region" description="Polar residues" evidence="1">
    <location>
        <begin position="1"/>
        <end position="10"/>
    </location>
</feature>
<feature type="compositionally biased region" description="Basic and acidic residues" evidence="1">
    <location>
        <begin position="148"/>
        <end position="159"/>
    </location>
</feature>
<sequence length="180" mass="19414">MQVAALTTNQEETKSEDMKQEQPQASSSESALEEKDSKQASDKASSSSLDEWRNPGKHASSGPDGGSPKKKPRKSAEKALNEMRKNSAQKPSLKRSASVRMQKSSSVSSLPAEPSAATKPASDQRPVKKHTRGLSAGRVRSNSVDLKSTPETKKDKDTAISKSKMPKMNMNMLAGPSFLK</sequence>
<dbReference type="Proteomes" id="UP001519460">
    <property type="component" value="Unassembled WGS sequence"/>
</dbReference>
<comment type="caution">
    <text evidence="2">The sequence shown here is derived from an EMBL/GenBank/DDBJ whole genome shotgun (WGS) entry which is preliminary data.</text>
</comment>
<feature type="compositionally biased region" description="Basic and acidic residues" evidence="1">
    <location>
        <begin position="74"/>
        <end position="85"/>
    </location>
</feature>
<accession>A0ABD0K7S7</accession>
<feature type="compositionally biased region" description="Basic and acidic residues" evidence="1">
    <location>
        <begin position="11"/>
        <end position="20"/>
    </location>
</feature>
<keyword evidence="3" id="KW-1185">Reference proteome</keyword>
<evidence type="ECO:0000256" key="1">
    <source>
        <dbReference type="SAM" id="MobiDB-lite"/>
    </source>
</evidence>
<dbReference type="AlphaFoldDB" id="A0ABD0K7S7"/>
<feature type="compositionally biased region" description="Basic and acidic residues" evidence="1">
    <location>
        <begin position="32"/>
        <end position="41"/>
    </location>
</feature>
<reference evidence="2 3" key="1">
    <citation type="journal article" date="2023" name="Sci. Data">
        <title>Genome assembly of the Korean intertidal mud-creeper Batillaria attramentaria.</title>
        <authorList>
            <person name="Patra A.K."/>
            <person name="Ho P.T."/>
            <person name="Jun S."/>
            <person name="Lee S.J."/>
            <person name="Kim Y."/>
            <person name="Won Y.J."/>
        </authorList>
    </citation>
    <scope>NUCLEOTIDE SEQUENCE [LARGE SCALE GENOMIC DNA]</scope>
    <source>
        <strain evidence="2">Wonlab-2016</strain>
    </source>
</reference>
<feature type="compositionally biased region" description="Low complexity" evidence="1">
    <location>
        <begin position="161"/>
        <end position="172"/>
    </location>
</feature>
<dbReference type="EMBL" id="JACVVK020000234">
    <property type="protein sequence ID" value="KAK7483047.1"/>
    <property type="molecule type" value="Genomic_DNA"/>
</dbReference>
<name>A0ABD0K7S7_9CAEN</name>